<name>A0A8S5QT19_9CAUD</name>
<organism evidence="1">
    <name type="scientific">Myoviridae sp. ctRTx89</name>
    <dbReference type="NCBI Taxonomy" id="2826652"/>
    <lineage>
        <taxon>Viruses</taxon>
        <taxon>Duplodnaviria</taxon>
        <taxon>Heunggongvirae</taxon>
        <taxon>Uroviricota</taxon>
        <taxon>Caudoviricetes</taxon>
    </lineage>
</organism>
<sequence length="874" mass="94811">MAVDKVIQLSFAGGEISPDMYGRRDDVKYQAGLLKCQNFICLPQGPIRNRPGFEFVNKVGNDSRPVRLIPFTYSAGQTMIIELGHKYARFHSYGATLVNDDGTEYQVTTPWDSADLFSLDYVQSGDIVTVTHENYPPTEIRRYGARDWRIVTVETNTKLPTPTGAAAVRATAAAEDSNADKYTQKYRVSCLNADKTEESEASEAVSVVANLYAYGTTVKITCDVMKGAAFYRFYKNKGGLYGYIGDSETPEIVDDNITPKTDITIRRFDDVFSTSHGIKSVTVTNGGSGYTNCVNGLLPVENISTTWISRSGYPSLSVTLRDSANTGYGGKVELVLERHSSPGTSSSGNSYTNYYTTLKGIRIVSEGNNYTSPKVVVSGQTRSFFGSTKTKTETYSLSTYSGVPTVEVSDSTGSGAQLRAVVENGKVVSVQIRAAGSEYTAPKLTFRGGTGSGATGTATAGGAGDYPRAVGYFEQRRIFAGLHSDPQRVLMTRTGSESDFSYSLPYRDDDRVSFQMASREFSAVQHVVSLTSLILLTSSMAFRISPQDGSVISPSSIAAKPQSNTGSSRVMPQVVGNAVVYCAARGGHVRDFAYEYSAGGFVSSDLCLRASHLFDFKNILDSALALAPIPLLWYISSDGSLLGLTYIPEQEVLAWHQHITDGVFESVAAVEEGEEDHLYVVVRREINGQTKRYIERMTSMNVENIQDAFFVDSGGVYSGEPTTHVTGLNWLEGQTVSILADGAVMPQQVVTNGAVDLDSPASKVIVGLPFEADAKTLPLTMQNKSALGGGIKKNIIQAFLQVYRSSGVFVGPDFDNLTEYKQRTTEMPGKPPELKTEEIELRLAPTWQTEGSVCIRQADPLPLTVQGLVLNVST</sequence>
<proteinExistence type="predicted"/>
<accession>A0A8S5QT19</accession>
<protein>
    <submittedName>
        <fullName evidence="1">Stabilization protein</fullName>
    </submittedName>
</protein>
<reference evidence="1" key="1">
    <citation type="journal article" date="2021" name="Proc. Natl. Acad. Sci. U.S.A.">
        <title>A Catalog of Tens of Thousands of Viruses from Human Metagenomes Reveals Hidden Associations with Chronic Diseases.</title>
        <authorList>
            <person name="Tisza M.J."/>
            <person name="Buck C.B."/>
        </authorList>
    </citation>
    <scope>NUCLEOTIDE SEQUENCE</scope>
    <source>
        <strain evidence="1">CtRTx89</strain>
    </source>
</reference>
<dbReference type="EMBL" id="BK015720">
    <property type="protein sequence ID" value="DAE21885.1"/>
    <property type="molecule type" value="Genomic_DNA"/>
</dbReference>
<evidence type="ECO:0000313" key="1">
    <source>
        <dbReference type="EMBL" id="DAE21885.1"/>
    </source>
</evidence>